<gene>
    <name evidence="2" type="ORF">BWQ96_07856</name>
</gene>
<dbReference type="OrthoDB" id="10615367at2759"/>
<dbReference type="EMBL" id="NBIV01000165">
    <property type="protein sequence ID" value="PXF42415.1"/>
    <property type="molecule type" value="Genomic_DNA"/>
</dbReference>
<dbReference type="AlphaFoldDB" id="A0A2V3IJZ4"/>
<organism evidence="2 3">
    <name type="scientific">Gracilariopsis chorda</name>
    <dbReference type="NCBI Taxonomy" id="448386"/>
    <lineage>
        <taxon>Eukaryota</taxon>
        <taxon>Rhodophyta</taxon>
        <taxon>Florideophyceae</taxon>
        <taxon>Rhodymeniophycidae</taxon>
        <taxon>Gracilariales</taxon>
        <taxon>Gracilariaceae</taxon>
        <taxon>Gracilariopsis</taxon>
    </lineage>
</organism>
<protein>
    <submittedName>
        <fullName evidence="2">Uncharacterized protein</fullName>
    </submittedName>
</protein>
<feature type="compositionally biased region" description="Basic and acidic residues" evidence="1">
    <location>
        <begin position="90"/>
        <end position="102"/>
    </location>
</feature>
<sequence length="369" mass="41108">MTVSPVRQQPFFHTRPSACLRANEAPRSAAPSVLSAIAAALLAVPLFTSHQARNHPQYRKLAPSAAVTAVAASLLLRPRRRSARRSTRYSSREVSSDKHTLTLKDNLAEPQTGNGLFTTSKQAWDESKQALANDFSSDAPQGSAAEAASSSSSTYSISYRNRTRTEGNGVEGNIRSQPAVPMDTSSVFEHMRAEFVSESEPAVEGVPSKPATFTDDQKDNTDDTGQHASNAYARDHHRSKTSPAPHPTLISTADIMKWFISIPVFLLSEVVVPIVQVSSFLWYDCKQRILGLQNQEERRFFLENIEQSAYSSYSERAQNETIWELDDIDEDRLTDEERQIMEIQRTATTAYKQVSSTVRGLWDMASRDY</sequence>
<feature type="region of interest" description="Disordered" evidence="1">
    <location>
        <begin position="197"/>
        <end position="246"/>
    </location>
</feature>
<feature type="region of interest" description="Disordered" evidence="1">
    <location>
        <begin position="134"/>
        <end position="181"/>
    </location>
</feature>
<feature type="region of interest" description="Disordered" evidence="1">
    <location>
        <begin position="80"/>
        <end position="117"/>
    </location>
</feature>
<evidence type="ECO:0000313" key="3">
    <source>
        <dbReference type="Proteomes" id="UP000247409"/>
    </source>
</evidence>
<reference evidence="2 3" key="1">
    <citation type="journal article" date="2018" name="Mol. Biol. Evol.">
        <title>Analysis of the draft genome of the red seaweed Gracilariopsis chorda provides insights into genome size evolution in Rhodophyta.</title>
        <authorList>
            <person name="Lee J."/>
            <person name="Yang E.C."/>
            <person name="Graf L."/>
            <person name="Yang J.H."/>
            <person name="Qiu H."/>
            <person name="Zel Zion U."/>
            <person name="Chan C.X."/>
            <person name="Stephens T.G."/>
            <person name="Weber A.P.M."/>
            <person name="Boo G.H."/>
            <person name="Boo S.M."/>
            <person name="Kim K.M."/>
            <person name="Shin Y."/>
            <person name="Jung M."/>
            <person name="Lee S.J."/>
            <person name="Yim H.S."/>
            <person name="Lee J.H."/>
            <person name="Bhattacharya D."/>
            <person name="Yoon H.S."/>
        </authorList>
    </citation>
    <scope>NUCLEOTIDE SEQUENCE [LARGE SCALE GENOMIC DNA]</scope>
    <source>
        <strain evidence="2 3">SKKU-2015</strain>
        <tissue evidence="2">Whole body</tissue>
    </source>
</reference>
<accession>A0A2V3IJZ4</accession>
<evidence type="ECO:0000256" key="1">
    <source>
        <dbReference type="SAM" id="MobiDB-lite"/>
    </source>
</evidence>
<evidence type="ECO:0000313" key="2">
    <source>
        <dbReference type="EMBL" id="PXF42415.1"/>
    </source>
</evidence>
<feature type="compositionally biased region" description="Basic and acidic residues" evidence="1">
    <location>
        <begin position="215"/>
        <end position="225"/>
    </location>
</feature>
<feature type="compositionally biased region" description="Low complexity" evidence="1">
    <location>
        <begin position="137"/>
        <end position="158"/>
    </location>
</feature>
<comment type="caution">
    <text evidence="2">The sequence shown here is derived from an EMBL/GenBank/DDBJ whole genome shotgun (WGS) entry which is preliminary data.</text>
</comment>
<proteinExistence type="predicted"/>
<dbReference type="Proteomes" id="UP000247409">
    <property type="component" value="Unassembled WGS sequence"/>
</dbReference>
<name>A0A2V3IJZ4_9FLOR</name>
<keyword evidence="3" id="KW-1185">Reference proteome</keyword>